<organism evidence="1 2">
    <name type="scientific">Virgibacillus pantothenticus</name>
    <dbReference type="NCBI Taxonomy" id="1473"/>
    <lineage>
        <taxon>Bacteria</taxon>
        <taxon>Bacillati</taxon>
        <taxon>Bacillota</taxon>
        <taxon>Bacilli</taxon>
        <taxon>Bacillales</taxon>
        <taxon>Bacillaceae</taxon>
        <taxon>Virgibacillus</taxon>
    </lineage>
</organism>
<accession>A0A0L0QNZ1</accession>
<dbReference type="EMBL" id="LGTO01000007">
    <property type="protein sequence ID" value="KNE19963.1"/>
    <property type="molecule type" value="Genomic_DNA"/>
</dbReference>
<evidence type="ECO:0000313" key="2">
    <source>
        <dbReference type="Proteomes" id="UP000036780"/>
    </source>
</evidence>
<comment type="caution">
    <text evidence="1">The sequence shown here is derived from an EMBL/GenBank/DDBJ whole genome shotgun (WGS) entry which is preliminary data.</text>
</comment>
<dbReference type="AlphaFoldDB" id="A0A0L0QNZ1"/>
<sequence length="63" mass="7584">MDGYVYEDKEYEVNEDENGNFSKDRNKCDQNFKTIYSVYKRQKLQVFLVLHYIRETVDFASGC</sequence>
<protein>
    <submittedName>
        <fullName evidence="1">Uncharacterized protein</fullName>
    </submittedName>
</protein>
<dbReference type="PATRIC" id="fig|1473.5.peg.1944"/>
<dbReference type="Proteomes" id="UP000036780">
    <property type="component" value="Unassembled WGS sequence"/>
</dbReference>
<keyword evidence="2" id="KW-1185">Reference proteome</keyword>
<reference evidence="2" key="1">
    <citation type="submission" date="2015-07" db="EMBL/GenBank/DDBJ databases">
        <title>Fjat-10053 dsm26.</title>
        <authorList>
            <person name="Liu B."/>
            <person name="Wang J."/>
            <person name="Zhu Y."/>
            <person name="Liu G."/>
            <person name="Chen Q."/>
            <person name="Chen Z."/>
            <person name="Lan J."/>
            <person name="Che J."/>
            <person name="Ge C."/>
            <person name="Shi H."/>
            <person name="Pan Z."/>
            <person name="Liu X."/>
        </authorList>
    </citation>
    <scope>NUCLEOTIDE SEQUENCE [LARGE SCALE GENOMIC DNA]</scope>
    <source>
        <strain evidence="2">DSM 26</strain>
    </source>
</reference>
<name>A0A0L0QNZ1_VIRPA</name>
<dbReference type="GeneID" id="66870929"/>
<evidence type="ECO:0000313" key="1">
    <source>
        <dbReference type="EMBL" id="KNE19963.1"/>
    </source>
</evidence>
<proteinExistence type="predicted"/>
<gene>
    <name evidence="1" type="ORF">AFK71_16275</name>
</gene>
<dbReference type="RefSeq" id="WP_050352529.1">
    <property type="nucleotide sequence ID" value="NZ_CP073011.1"/>
</dbReference>